<reference evidence="1" key="1">
    <citation type="submission" date="2014-05" db="EMBL/GenBank/DDBJ databases">
        <authorList>
            <person name="Chronopoulou M."/>
        </authorList>
    </citation>
    <scope>NUCLEOTIDE SEQUENCE</scope>
    <source>
        <tissue evidence="1">Whole organism</tissue>
    </source>
</reference>
<name>A0A0K2VF73_LEPSM</name>
<organism evidence="1">
    <name type="scientific">Lepeophtheirus salmonis</name>
    <name type="common">Salmon louse</name>
    <name type="synonym">Caligus salmonis</name>
    <dbReference type="NCBI Taxonomy" id="72036"/>
    <lineage>
        <taxon>Eukaryota</taxon>
        <taxon>Metazoa</taxon>
        <taxon>Ecdysozoa</taxon>
        <taxon>Arthropoda</taxon>
        <taxon>Crustacea</taxon>
        <taxon>Multicrustacea</taxon>
        <taxon>Hexanauplia</taxon>
        <taxon>Copepoda</taxon>
        <taxon>Siphonostomatoida</taxon>
        <taxon>Caligidae</taxon>
        <taxon>Lepeophtheirus</taxon>
    </lineage>
</organism>
<evidence type="ECO:0000313" key="1">
    <source>
        <dbReference type="EMBL" id="CDW49153.1"/>
    </source>
</evidence>
<dbReference type="EMBL" id="HACA01031792">
    <property type="protein sequence ID" value="CDW49153.1"/>
    <property type="molecule type" value="Transcribed_RNA"/>
</dbReference>
<proteinExistence type="predicted"/>
<sequence length="28" mass="3165">MKKVSFPQLKNDIPVIHGARQEVILGVF</sequence>
<dbReference type="AlphaFoldDB" id="A0A0K2VF73"/>
<accession>A0A0K2VF73</accession>
<protein>
    <submittedName>
        <fullName evidence="1">Uncharacterized protein</fullName>
    </submittedName>
</protein>